<feature type="region of interest" description="Disordered" evidence="1">
    <location>
        <begin position="1"/>
        <end position="20"/>
    </location>
</feature>
<name>A0A453LF16_AEGTS</name>
<dbReference type="Gramene" id="AET5Gv20737800.7">
    <property type="protein sequence ID" value="AET5Gv20737800.7"/>
    <property type="gene ID" value="AET5Gv20737800"/>
</dbReference>
<reference evidence="2" key="3">
    <citation type="journal article" date="2017" name="Nature">
        <title>Genome sequence of the progenitor of the wheat D genome Aegilops tauschii.</title>
        <authorList>
            <person name="Luo M.C."/>
            <person name="Gu Y.Q."/>
            <person name="Puiu D."/>
            <person name="Wang H."/>
            <person name="Twardziok S.O."/>
            <person name="Deal K.R."/>
            <person name="Huo N."/>
            <person name="Zhu T."/>
            <person name="Wang L."/>
            <person name="Wang Y."/>
            <person name="McGuire P.E."/>
            <person name="Liu S."/>
            <person name="Long H."/>
            <person name="Ramasamy R.K."/>
            <person name="Rodriguez J.C."/>
            <person name="Van S.L."/>
            <person name="Yuan L."/>
            <person name="Wang Z."/>
            <person name="Xia Z."/>
            <person name="Xiao L."/>
            <person name="Anderson O.D."/>
            <person name="Ouyang S."/>
            <person name="Liang Y."/>
            <person name="Zimin A.V."/>
            <person name="Pertea G."/>
            <person name="Qi P."/>
            <person name="Bennetzen J.L."/>
            <person name="Dai X."/>
            <person name="Dawson M.W."/>
            <person name="Muller H.G."/>
            <person name="Kugler K."/>
            <person name="Rivarola-Duarte L."/>
            <person name="Spannagl M."/>
            <person name="Mayer K.F.X."/>
            <person name="Lu F.H."/>
            <person name="Bevan M.W."/>
            <person name="Leroy P."/>
            <person name="Li P."/>
            <person name="You F.M."/>
            <person name="Sun Q."/>
            <person name="Liu Z."/>
            <person name="Lyons E."/>
            <person name="Wicker T."/>
            <person name="Salzberg S.L."/>
            <person name="Devos K.M."/>
            <person name="Dvorak J."/>
        </authorList>
    </citation>
    <scope>NUCLEOTIDE SEQUENCE [LARGE SCALE GENOMIC DNA]</scope>
    <source>
        <strain evidence="2">cv. AL8/78</strain>
    </source>
</reference>
<accession>A0A453LF16</accession>
<proteinExistence type="predicted"/>
<evidence type="ECO:0000313" key="2">
    <source>
        <dbReference type="EnsemblPlants" id="AET5Gv20737800.7"/>
    </source>
</evidence>
<reference evidence="3" key="1">
    <citation type="journal article" date="2014" name="Science">
        <title>Ancient hybridizations among the ancestral genomes of bread wheat.</title>
        <authorList>
            <consortium name="International Wheat Genome Sequencing Consortium,"/>
            <person name="Marcussen T."/>
            <person name="Sandve S.R."/>
            <person name="Heier L."/>
            <person name="Spannagl M."/>
            <person name="Pfeifer M."/>
            <person name="Jakobsen K.S."/>
            <person name="Wulff B.B."/>
            <person name="Steuernagel B."/>
            <person name="Mayer K.F."/>
            <person name="Olsen O.A."/>
        </authorList>
    </citation>
    <scope>NUCLEOTIDE SEQUENCE [LARGE SCALE GENOMIC DNA]</scope>
    <source>
        <strain evidence="3">cv. AL8/78</strain>
    </source>
</reference>
<organism evidence="2 3">
    <name type="scientific">Aegilops tauschii subsp. strangulata</name>
    <name type="common">Goatgrass</name>
    <dbReference type="NCBI Taxonomy" id="200361"/>
    <lineage>
        <taxon>Eukaryota</taxon>
        <taxon>Viridiplantae</taxon>
        <taxon>Streptophyta</taxon>
        <taxon>Embryophyta</taxon>
        <taxon>Tracheophyta</taxon>
        <taxon>Spermatophyta</taxon>
        <taxon>Magnoliopsida</taxon>
        <taxon>Liliopsida</taxon>
        <taxon>Poales</taxon>
        <taxon>Poaceae</taxon>
        <taxon>BOP clade</taxon>
        <taxon>Pooideae</taxon>
        <taxon>Triticodae</taxon>
        <taxon>Triticeae</taxon>
        <taxon>Triticinae</taxon>
        <taxon>Aegilops</taxon>
    </lineage>
</organism>
<sequence length="114" mass="12513">VLEGEGGHHRPGALHGQGGRVMDTTVPEHANILQALHRRASSSNSWGSCRISLSWVMESAAIMAIPLANGGGKRLDWQDFISIITLLVNKHLLRLPCQRRVRPPAPSSTRLRHT</sequence>
<dbReference type="Proteomes" id="UP000015105">
    <property type="component" value="Chromosome 5D"/>
</dbReference>
<reference evidence="3" key="2">
    <citation type="journal article" date="2017" name="Nat. Plants">
        <title>The Aegilops tauschii genome reveals multiple impacts of transposons.</title>
        <authorList>
            <person name="Zhao G."/>
            <person name="Zou C."/>
            <person name="Li K."/>
            <person name="Wang K."/>
            <person name="Li T."/>
            <person name="Gao L."/>
            <person name="Zhang X."/>
            <person name="Wang H."/>
            <person name="Yang Z."/>
            <person name="Liu X."/>
            <person name="Jiang W."/>
            <person name="Mao L."/>
            <person name="Kong X."/>
            <person name="Jiao Y."/>
            <person name="Jia J."/>
        </authorList>
    </citation>
    <scope>NUCLEOTIDE SEQUENCE [LARGE SCALE GENOMIC DNA]</scope>
    <source>
        <strain evidence="3">cv. AL8/78</strain>
    </source>
</reference>
<evidence type="ECO:0000256" key="1">
    <source>
        <dbReference type="SAM" id="MobiDB-lite"/>
    </source>
</evidence>
<keyword evidence="3" id="KW-1185">Reference proteome</keyword>
<dbReference type="Gene3D" id="1.20.1110.10">
    <property type="entry name" value="Calcium-transporting ATPase, transmembrane domain"/>
    <property type="match status" value="1"/>
</dbReference>
<reference evidence="2" key="5">
    <citation type="journal article" date="2021" name="G3 (Bethesda)">
        <title>Aegilops tauschii genome assembly Aet v5.0 features greater sequence contiguity and improved annotation.</title>
        <authorList>
            <person name="Wang L."/>
            <person name="Zhu T."/>
            <person name="Rodriguez J.C."/>
            <person name="Deal K.R."/>
            <person name="Dubcovsky J."/>
            <person name="McGuire P.E."/>
            <person name="Lux T."/>
            <person name="Spannagl M."/>
            <person name="Mayer K.F.X."/>
            <person name="Baldrich P."/>
            <person name="Meyers B.C."/>
            <person name="Huo N."/>
            <person name="Gu Y.Q."/>
            <person name="Zhou H."/>
            <person name="Devos K.M."/>
            <person name="Bennetzen J.L."/>
            <person name="Unver T."/>
            <person name="Budak H."/>
            <person name="Gulick P.J."/>
            <person name="Galiba G."/>
            <person name="Kalapos B."/>
            <person name="Nelson D.R."/>
            <person name="Li P."/>
            <person name="You F.M."/>
            <person name="Luo M.C."/>
            <person name="Dvorak J."/>
        </authorList>
    </citation>
    <scope>NUCLEOTIDE SEQUENCE [LARGE SCALE GENOMIC DNA]</scope>
    <source>
        <strain evidence="2">cv. AL8/78</strain>
    </source>
</reference>
<dbReference type="AlphaFoldDB" id="A0A453LF16"/>
<reference evidence="2" key="4">
    <citation type="submission" date="2019-03" db="UniProtKB">
        <authorList>
            <consortium name="EnsemblPlants"/>
        </authorList>
    </citation>
    <scope>IDENTIFICATION</scope>
</reference>
<evidence type="ECO:0000313" key="3">
    <source>
        <dbReference type="Proteomes" id="UP000015105"/>
    </source>
</evidence>
<protein>
    <submittedName>
        <fullName evidence="2">Uncharacterized protein</fullName>
    </submittedName>
</protein>
<dbReference type="EnsemblPlants" id="AET5Gv20737800.7">
    <property type="protein sequence ID" value="AET5Gv20737800.7"/>
    <property type="gene ID" value="AET5Gv20737800"/>
</dbReference>